<dbReference type="OrthoDB" id="10070415at2759"/>
<evidence type="ECO:0000313" key="3">
    <source>
        <dbReference type="WBParaSite" id="SSLN_0000224601-mRNA-1"/>
    </source>
</evidence>
<proteinExistence type="predicted"/>
<reference evidence="3" key="1">
    <citation type="submission" date="2016-06" db="UniProtKB">
        <authorList>
            <consortium name="WormBaseParasite"/>
        </authorList>
    </citation>
    <scope>IDENTIFICATION</scope>
</reference>
<protein>
    <submittedName>
        <fullName evidence="3">Interleukin enhancer-binding factor 3</fullName>
    </submittedName>
</protein>
<dbReference type="EMBL" id="UYSU01032189">
    <property type="protein sequence ID" value="VDL88561.1"/>
    <property type="molecule type" value="Genomic_DNA"/>
</dbReference>
<evidence type="ECO:0000313" key="2">
    <source>
        <dbReference type="Proteomes" id="UP000275846"/>
    </source>
</evidence>
<dbReference type="Proteomes" id="UP000275846">
    <property type="component" value="Unassembled WGS sequence"/>
</dbReference>
<reference evidence="1 2" key="2">
    <citation type="submission" date="2018-11" db="EMBL/GenBank/DDBJ databases">
        <authorList>
            <consortium name="Pathogen Informatics"/>
        </authorList>
    </citation>
    <scope>NUCLEOTIDE SEQUENCE [LARGE SCALE GENOMIC DNA]</scope>
    <source>
        <strain evidence="1 2">NST_G2</strain>
    </source>
</reference>
<accession>A0A183SD78</accession>
<keyword evidence="2" id="KW-1185">Reference proteome</keyword>
<dbReference type="WBParaSite" id="SSLN_0000224601-mRNA-1">
    <property type="protein sequence ID" value="SSLN_0000224601-mRNA-1"/>
    <property type="gene ID" value="SSLN_0000224601"/>
</dbReference>
<organism evidence="3">
    <name type="scientific">Schistocephalus solidus</name>
    <name type="common">Tapeworm</name>
    <dbReference type="NCBI Taxonomy" id="70667"/>
    <lineage>
        <taxon>Eukaryota</taxon>
        <taxon>Metazoa</taxon>
        <taxon>Spiralia</taxon>
        <taxon>Lophotrochozoa</taxon>
        <taxon>Platyhelminthes</taxon>
        <taxon>Cestoda</taxon>
        <taxon>Eucestoda</taxon>
        <taxon>Diphyllobothriidea</taxon>
        <taxon>Diphyllobothriidae</taxon>
        <taxon>Schistocephalus</taxon>
    </lineage>
</organism>
<evidence type="ECO:0000313" key="1">
    <source>
        <dbReference type="EMBL" id="VDL88561.1"/>
    </source>
</evidence>
<dbReference type="AlphaFoldDB" id="A0A183SD78"/>
<sequence>MSKSFHVATPLHLHLPQHGVDAEDSGPLQDLRVRDPVLPSQLQYSVEAAEMEMIQLPGLVRVDGPGLRSVKECRKDDGLDHLQFDVQEHTTAIPNGGPQAVEALTGLGDRLSNLVATYGLCIKGTAPLLSSDGIALMTAKSLILTRWTEHFRSILTCSSAISNAAIDRLLQWDTNNDLDLPPSLTETIRAVQQISSSKAPGSDTIQPEVYKNGGSRLIAELTTFFQEMCAKDKFLCISKT</sequence>
<gene>
    <name evidence="1" type="ORF">SSLN_LOCUS2176</name>
</gene>
<name>A0A183SD78_SCHSO</name>